<dbReference type="InParanoid" id="G0V8V1"/>
<dbReference type="PANTHER" id="PTHR12307">
    <property type="entry name" value="PROTEIN PHOSPHATASE 1 REGULATORY SUBUNIT"/>
    <property type="match status" value="1"/>
</dbReference>
<organism evidence="3 4">
    <name type="scientific">Naumovozyma castellii</name>
    <name type="common">Yeast</name>
    <name type="synonym">Saccharomyces castellii</name>
    <dbReference type="NCBI Taxonomy" id="27288"/>
    <lineage>
        <taxon>Eukaryota</taxon>
        <taxon>Fungi</taxon>
        <taxon>Dikarya</taxon>
        <taxon>Ascomycota</taxon>
        <taxon>Saccharomycotina</taxon>
        <taxon>Saccharomycetes</taxon>
        <taxon>Saccharomycetales</taxon>
        <taxon>Saccharomycetaceae</taxon>
        <taxon>Naumovozyma</taxon>
    </lineage>
</organism>
<dbReference type="GO" id="GO:2001069">
    <property type="term" value="F:glycogen binding"/>
    <property type="evidence" value="ECO:0007669"/>
    <property type="project" value="TreeGrafter"/>
</dbReference>
<reference evidence="4" key="1">
    <citation type="journal article" date="2011" name="Proc. Natl. Acad. Sci. U.S.A.">
        <title>Evolutionary erosion of yeast sex chromosomes by mating-type switching accidents.</title>
        <authorList>
            <person name="Gordon J.L."/>
            <person name="Armisen D."/>
            <person name="Proux-Wera E."/>
            <person name="Oheigeartaigh S.S."/>
            <person name="Byrne K.P."/>
            <person name="Wolfe K.H."/>
        </authorList>
    </citation>
    <scope>NUCLEOTIDE SEQUENCE [LARGE SCALE GENOMIC DNA]</scope>
    <source>
        <strain evidence="4">ATCC 76901 / BCRC 22586 / CBS 4309 / NBRC 1992 / NRRL Y-12630</strain>
    </source>
</reference>
<proteinExistence type="predicted"/>
<dbReference type="GO" id="GO:0005979">
    <property type="term" value="P:regulation of glycogen biosynthetic process"/>
    <property type="evidence" value="ECO:0007669"/>
    <property type="project" value="TreeGrafter"/>
</dbReference>
<feature type="domain" description="CBM21" evidence="2">
    <location>
        <begin position="450"/>
        <end position="567"/>
    </location>
</feature>
<dbReference type="GO" id="GO:0000164">
    <property type="term" value="C:protein phosphatase type 1 complex"/>
    <property type="evidence" value="ECO:0007669"/>
    <property type="project" value="TreeGrafter"/>
</dbReference>
<sequence length="582" mass="67010">MYINGNHLNKDATTLTASHFPSYSFNNNKSNSNSNNDTKTKKQNDNDDIPHWENFHINTIPPSKGNNANTIDTSPKNTMHKRIFPANDTLGSSTKPFSSLNFLQEPRKLDQLKLNALPQEELRRNTNLNKNINPIPTPIKPTIYKNSYYLNDNDTDAFKEEQENEDEISPITQVPANAKIPFPVPNNAYMEVNRIKPVYKKSGELLKPSLKRRSQSLPVTPNISNLNLRRINGHANGNDRAHHLARSKSVHFANTLPVRFFSKDESPIIVAESHEITNELNFKHKPLQRSMDMDELEELETDEDIAARKKKTLKKLLNLGSDDEDDDDDDEDDGIFSLGLDKLILKDRSSSIARRGGGGGRRNIETQMEKFNKKNEDDDDDNNILDKDLERGMGGFVTFNNTTTLTSEKSVIGLYSKNFPTLNNKNPRSLKLNIFVNYSKGKKVFLQDLNLHIQNDYINNHVGNNNKQNKYIIGRALVENIYFDKKVVLKYTWDNWRSYRDIEAIYVSDAKQIIPGSNMDVFKFLIDDVNKSVSKCHLEFCIQYQTRNEKERKEFWDNNDDKNYKVDVVTEVFRNPFENTII</sequence>
<dbReference type="PROSITE" id="PS51159">
    <property type="entry name" value="CBM21"/>
    <property type="match status" value="1"/>
</dbReference>
<dbReference type="InterPro" id="IPR050782">
    <property type="entry name" value="PP1_regulatory_subunit_3"/>
</dbReference>
<evidence type="ECO:0000256" key="1">
    <source>
        <dbReference type="SAM" id="MobiDB-lite"/>
    </source>
</evidence>
<dbReference type="EMBL" id="HE576752">
    <property type="protein sequence ID" value="CCC67900.1"/>
    <property type="molecule type" value="Genomic_DNA"/>
</dbReference>
<evidence type="ECO:0000313" key="4">
    <source>
        <dbReference type="Proteomes" id="UP000001640"/>
    </source>
</evidence>
<dbReference type="Pfam" id="PF03370">
    <property type="entry name" value="CBM_21"/>
    <property type="match status" value="1"/>
</dbReference>
<dbReference type="Proteomes" id="UP000001640">
    <property type="component" value="Chromosome 1"/>
</dbReference>
<dbReference type="GeneID" id="96901378"/>
<feature type="region of interest" description="Disordered" evidence="1">
    <location>
        <begin position="24"/>
        <end position="50"/>
    </location>
</feature>
<dbReference type="InterPro" id="IPR038175">
    <property type="entry name" value="CBM21_dom_sf"/>
</dbReference>
<protein>
    <recommendedName>
        <fullName evidence="2">CBM21 domain-containing protein</fullName>
    </recommendedName>
</protein>
<reference key="2">
    <citation type="submission" date="2011-08" db="EMBL/GenBank/DDBJ databases">
        <title>Genome sequence of Naumovozyma castellii.</title>
        <authorList>
            <person name="Gordon J.L."/>
            <person name="Armisen D."/>
            <person name="Proux-Wera E."/>
            <person name="OhEigeartaigh S.S."/>
            <person name="Byrne K.P."/>
            <person name="Wolfe K.H."/>
        </authorList>
    </citation>
    <scope>NUCLEOTIDE SEQUENCE</scope>
    <source>
        <strain>Type strain:CBS 4309</strain>
    </source>
</reference>
<gene>
    <name evidence="3" type="primary">NCAS0A13420</name>
    <name evidence="3" type="ordered locus">NCAS_0A13420</name>
</gene>
<evidence type="ECO:0000259" key="2">
    <source>
        <dbReference type="PROSITE" id="PS51159"/>
    </source>
</evidence>
<dbReference type="OrthoDB" id="1881at2759"/>
<dbReference type="OMA" id="NEYGDTW"/>
<dbReference type="eggNOG" id="KOG3986">
    <property type="taxonomic scope" value="Eukaryota"/>
</dbReference>
<feature type="compositionally biased region" description="Low complexity" evidence="1">
    <location>
        <begin position="24"/>
        <end position="37"/>
    </location>
</feature>
<dbReference type="KEGG" id="ncs:NCAS_0A13420"/>
<dbReference type="PANTHER" id="PTHR12307:SF36">
    <property type="entry name" value="GLYCOGEN-BINDING SUBUNIT 76A"/>
    <property type="match status" value="1"/>
</dbReference>
<dbReference type="Gene3D" id="2.60.40.2440">
    <property type="entry name" value="Carbohydrate binding type-21 domain"/>
    <property type="match status" value="1"/>
</dbReference>
<keyword evidence="4" id="KW-1185">Reference proteome</keyword>
<dbReference type="HOGENOM" id="CLU_017894_0_0_1"/>
<dbReference type="GO" id="GO:0008157">
    <property type="term" value="F:protein phosphatase 1 binding"/>
    <property type="evidence" value="ECO:0007669"/>
    <property type="project" value="TreeGrafter"/>
</dbReference>
<evidence type="ECO:0000313" key="3">
    <source>
        <dbReference type="EMBL" id="CCC67900.1"/>
    </source>
</evidence>
<dbReference type="AlphaFoldDB" id="G0V8V1"/>
<dbReference type="STRING" id="1064592.G0V8V1"/>
<accession>G0V8V1</accession>
<name>G0V8V1_NAUCA</name>
<dbReference type="InterPro" id="IPR005036">
    <property type="entry name" value="CBM21_dom"/>
</dbReference>
<dbReference type="RefSeq" id="XP_003674280.1">
    <property type="nucleotide sequence ID" value="XM_003674232.1"/>
</dbReference>
<feature type="compositionally biased region" description="Basic and acidic residues" evidence="1">
    <location>
        <begin position="38"/>
        <end position="50"/>
    </location>
</feature>